<reference evidence="1" key="1">
    <citation type="submission" date="2020-11" db="EMBL/GenBank/DDBJ databases">
        <authorList>
            <consortium name="DOE Joint Genome Institute"/>
            <person name="Ahrendt S."/>
            <person name="Riley R."/>
            <person name="Andreopoulos W."/>
            <person name="Labutti K."/>
            <person name="Pangilinan J."/>
            <person name="Ruiz-Duenas F.J."/>
            <person name="Barrasa J.M."/>
            <person name="Sanchez-Garcia M."/>
            <person name="Camarero S."/>
            <person name="Miyauchi S."/>
            <person name="Serrano A."/>
            <person name="Linde D."/>
            <person name="Babiker R."/>
            <person name="Drula E."/>
            <person name="Ayuso-Fernandez I."/>
            <person name="Pacheco R."/>
            <person name="Padilla G."/>
            <person name="Ferreira P."/>
            <person name="Barriuso J."/>
            <person name="Kellner H."/>
            <person name="Castanera R."/>
            <person name="Alfaro M."/>
            <person name="Ramirez L."/>
            <person name="Pisabarro A.G."/>
            <person name="Kuo A."/>
            <person name="Tritt A."/>
            <person name="Lipzen A."/>
            <person name="He G."/>
            <person name="Yan M."/>
            <person name="Ng V."/>
            <person name="Cullen D."/>
            <person name="Martin F."/>
            <person name="Rosso M.-N."/>
            <person name="Henrissat B."/>
            <person name="Hibbett D."/>
            <person name="Martinez A.T."/>
            <person name="Grigoriev I.V."/>
        </authorList>
    </citation>
    <scope>NUCLEOTIDE SEQUENCE</scope>
    <source>
        <strain evidence="1">AH 40177</strain>
    </source>
</reference>
<dbReference type="EMBL" id="JADNRY010000126">
    <property type="protein sequence ID" value="KAF9064309.1"/>
    <property type="molecule type" value="Genomic_DNA"/>
</dbReference>
<evidence type="ECO:0000313" key="2">
    <source>
        <dbReference type="Proteomes" id="UP000772434"/>
    </source>
</evidence>
<evidence type="ECO:0000313" key="1">
    <source>
        <dbReference type="EMBL" id="KAF9064309.1"/>
    </source>
</evidence>
<dbReference type="Proteomes" id="UP000772434">
    <property type="component" value="Unassembled WGS sequence"/>
</dbReference>
<gene>
    <name evidence="1" type="ORF">BDP27DRAFT_1405368</name>
</gene>
<protein>
    <submittedName>
        <fullName evidence="1">Uncharacterized protein</fullName>
    </submittedName>
</protein>
<accession>A0A9P5U3A0</accession>
<name>A0A9P5U3A0_9AGAR</name>
<comment type="caution">
    <text evidence="1">The sequence shown here is derived from an EMBL/GenBank/DDBJ whole genome shotgun (WGS) entry which is preliminary data.</text>
</comment>
<keyword evidence="2" id="KW-1185">Reference proteome</keyword>
<sequence>MCLKCEKTYNPLTIFNRYCSKSAGIRVPIGVSDFSATVDLNDDSPFSTFLVSRHPLEVLLYEFARKMHDLTAPLDTREGSMTKILHARNEPQIYDPVYPSWAFTPNVEGRIGSALRSLLHVRCEDYRLRTYWGFISGESHARLFGGPSNMIPLLQVFNSRTLMSGGLVLVRSNFRLQLWQWYIDNL</sequence>
<organism evidence="1 2">
    <name type="scientific">Rhodocollybia butyracea</name>
    <dbReference type="NCBI Taxonomy" id="206335"/>
    <lineage>
        <taxon>Eukaryota</taxon>
        <taxon>Fungi</taxon>
        <taxon>Dikarya</taxon>
        <taxon>Basidiomycota</taxon>
        <taxon>Agaricomycotina</taxon>
        <taxon>Agaricomycetes</taxon>
        <taxon>Agaricomycetidae</taxon>
        <taxon>Agaricales</taxon>
        <taxon>Marasmiineae</taxon>
        <taxon>Omphalotaceae</taxon>
        <taxon>Rhodocollybia</taxon>
    </lineage>
</organism>
<dbReference type="AlphaFoldDB" id="A0A9P5U3A0"/>
<proteinExistence type="predicted"/>